<dbReference type="OrthoDB" id="2513075at2"/>
<evidence type="ECO:0000256" key="3">
    <source>
        <dbReference type="SAM" id="SignalP"/>
    </source>
</evidence>
<dbReference type="Gene3D" id="3.40.50.1110">
    <property type="entry name" value="SGNH hydrolase"/>
    <property type="match status" value="1"/>
</dbReference>
<evidence type="ECO:0000256" key="2">
    <source>
        <dbReference type="SAM" id="MobiDB-lite"/>
    </source>
</evidence>
<comment type="similarity">
    <text evidence="1">Belongs to the 'GDSL' lipolytic enzyme family. Platelet-activating factor acetylhydrolase IB beta/gamma subunits subfamily.</text>
</comment>
<organism evidence="5 6">
    <name type="scientific">Oleiharenicola lentus</name>
    <dbReference type="NCBI Taxonomy" id="2508720"/>
    <lineage>
        <taxon>Bacteria</taxon>
        <taxon>Pseudomonadati</taxon>
        <taxon>Verrucomicrobiota</taxon>
        <taxon>Opitutia</taxon>
        <taxon>Opitutales</taxon>
        <taxon>Opitutaceae</taxon>
        <taxon>Oleiharenicola</taxon>
    </lineage>
</organism>
<name>A0A4V1M647_9BACT</name>
<dbReference type="InterPro" id="IPR013830">
    <property type="entry name" value="SGNH_hydro"/>
</dbReference>
<proteinExistence type="inferred from homology"/>
<dbReference type="Pfam" id="PF13472">
    <property type="entry name" value="Lipase_GDSL_2"/>
    <property type="match status" value="1"/>
</dbReference>
<comment type="caution">
    <text evidence="5">The sequence shown here is derived from an EMBL/GenBank/DDBJ whole genome shotgun (WGS) entry which is preliminary data.</text>
</comment>
<dbReference type="GO" id="GO:0016788">
    <property type="term" value="F:hydrolase activity, acting on ester bonds"/>
    <property type="evidence" value="ECO:0007669"/>
    <property type="project" value="UniProtKB-ARBA"/>
</dbReference>
<feature type="chain" id="PRO_5020911481" evidence="3">
    <location>
        <begin position="24"/>
        <end position="275"/>
    </location>
</feature>
<keyword evidence="3" id="KW-0732">Signal</keyword>
<evidence type="ECO:0000313" key="5">
    <source>
        <dbReference type="EMBL" id="RXK53756.1"/>
    </source>
</evidence>
<sequence length="275" mass="29426">MPLKKSRLAPLFLLGLLATLATAQTATPAAPAAPAAPSTPTASAPPPVPEVVDASAAIPKVGNARFFEMHEQFLARSKEGPIGLLFLGDSITQGWRGVPHIWEHYYGKHQPANFGIGGDQTQHVIWRIENGELDGITPKVVVLMLGTNNAGQHTGDQIAAADTKIVELIRAKIPGVKVLLLAIFPRDARRTPTGLITEAAVSDAGKRMAAIERANALLAKLDDGVNVRFLNIGAQFLGKDGRIPWTIMPDQLHLSPAGYQLWADAMQPLLAEMLK</sequence>
<gene>
    <name evidence="5" type="ORF">ESB00_18900</name>
</gene>
<dbReference type="RefSeq" id="WP_129049759.1">
    <property type="nucleotide sequence ID" value="NZ_SDHX01000002.1"/>
</dbReference>
<feature type="signal peptide" evidence="3">
    <location>
        <begin position="1"/>
        <end position="23"/>
    </location>
</feature>
<dbReference type="SUPFAM" id="SSF52266">
    <property type="entry name" value="SGNH hydrolase"/>
    <property type="match status" value="1"/>
</dbReference>
<accession>A0A4V1M647</accession>
<dbReference type="AlphaFoldDB" id="A0A4V1M647"/>
<evidence type="ECO:0000313" key="6">
    <source>
        <dbReference type="Proteomes" id="UP000290218"/>
    </source>
</evidence>
<reference evidence="5 6" key="1">
    <citation type="submission" date="2019-01" db="EMBL/GenBank/DDBJ databases">
        <title>Lacunisphaera sp. strain TWA-58.</title>
        <authorList>
            <person name="Chen W.-M."/>
        </authorList>
    </citation>
    <scope>NUCLEOTIDE SEQUENCE [LARGE SCALE GENOMIC DNA]</scope>
    <source>
        <strain evidence="5 6">TWA-58</strain>
    </source>
</reference>
<feature type="region of interest" description="Disordered" evidence="2">
    <location>
        <begin position="30"/>
        <end position="50"/>
    </location>
</feature>
<protein>
    <submittedName>
        <fullName evidence="5">GDSL family lipase</fullName>
    </submittedName>
</protein>
<evidence type="ECO:0000256" key="1">
    <source>
        <dbReference type="ARBA" id="ARBA00038184"/>
    </source>
</evidence>
<evidence type="ECO:0000259" key="4">
    <source>
        <dbReference type="Pfam" id="PF13472"/>
    </source>
</evidence>
<dbReference type="Proteomes" id="UP000290218">
    <property type="component" value="Unassembled WGS sequence"/>
</dbReference>
<dbReference type="PANTHER" id="PTHR11852:SF0">
    <property type="entry name" value="PLATELET-ACTIVATING FACTOR ACETYLHYDROLASE IB SUBUNIT BETA HOMOLOG"/>
    <property type="match status" value="1"/>
</dbReference>
<feature type="domain" description="SGNH hydrolase-type esterase" evidence="4">
    <location>
        <begin position="86"/>
        <end position="261"/>
    </location>
</feature>
<dbReference type="EMBL" id="SDHX01000002">
    <property type="protein sequence ID" value="RXK53756.1"/>
    <property type="molecule type" value="Genomic_DNA"/>
</dbReference>
<dbReference type="PANTHER" id="PTHR11852">
    <property type="entry name" value="PLATELET-ACTIVATING FACTOR ACETYLHYDROLASE"/>
    <property type="match status" value="1"/>
</dbReference>
<dbReference type="InterPro" id="IPR036514">
    <property type="entry name" value="SGNH_hydro_sf"/>
</dbReference>
<feature type="compositionally biased region" description="Low complexity" evidence="2">
    <location>
        <begin position="30"/>
        <end position="42"/>
    </location>
</feature>
<keyword evidence="6" id="KW-1185">Reference proteome</keyword>